<keyword evidence="1" id="KW-0175">Coiled coil</keyword>
<feature type="compositionally biased region" description="Basic and acidic residues" evidence="2">
    <location>
        <begin position="174"/>
        <end position="183"/>
    </location>
</feature>
<dbReference type="Proteomes" id="UP001211065">
    <property type="component" value="Unassembled WGS sequence"/>
</dbReference>
<evidence type="ECO:0000313" key="4">
    <source>
        <dbReference type="Proteomes" id="UP001211065"/>
    </source>
</evidence>
<feature type="coiled-coil region" evidence="1">
    <location>
        <begin position="330"/>
        <end position="420"/>
    </location>
</feature>
<feature type="region of interest" description="Disordered" evidence="2">
    <location>
        <begin position="174"/>
        <end position="218"/>
    </location>
</feature>
<comment type="caution">
    <text evidence="3">The sequence shown here is derived from an EMBL/GenBank/DDBJ whole genome shotgun (WGS) entry which is preliminary data.</text>
</comment>
<feature type="region of interest" description="Disordered" evidence="2">
    <location>
        <begin position="1"/>
        <end position="39"/>
    </location>
</feature>
<proteinExistence type="predicted"/>
<gene>
    <name evidence="3" type="ORF">HK099_004871</name>
</gene>
<dbReference type="EMBL" id="JADGJW010000359">
    <property type="protein sequence ID" value="KAJ3218941.1"/>
    <property type="molecule type" value="Genomic_DNA"/>
</dbReference>
<evidence type="ECO:0000256" key="2">
    <source>
        <dbReference type="SAM" id="MobiDB-lite"/>
    </source>
</evidence>
<dbReference type="AlphaFoldDB" id="A0AAD5U046"/>
<protein>
    <submittedName>
        <fullName evidence="3">Uncharacterized protein</fullName>
    </submittedName>
</protein>
<keyword evidence="4" id="KW-1185">Reference proteome</keyword>
<sequence>MNKDTTATESSSDQEVINDNTNAEVNDQHAISKTASSTSVAKVDAEIFNQNIEVQAESDENSFPIVAAVDGAEAGEHVVDNNDTVDNEGSCSTENSGFNEINALSKELENTIIIGSETEKNSFDTTETNESSSFFKTLSANSIKEAAIGEMENAMEKPDGDKTADVARENLQSKIEDADKVNEDTVDCSNSKPEAPGSSVRHSKRSSVKNSTRGSVTNSNCSSVVFSNRSSINKPNINFENELKVEANESTLSEIPDNLENSKDYTDETILDENVEKQQNQDKEVLEIDDQHNYNEDFESTSNENISVQEECSEKSDQYSLTEISKDGKITNITQILEEKENYIKQMEEKLLAATFNIEDIRVNSAKETGELRKIIKELKENEEKIEKDSEAAIKLKEEVKQFKEIMKSQKCEISKLKEEKVTKNGARKLNSAKMVESKNQILEIHEDLKVLNQNLKVKNLEVKLQLKNSEKILNNLKLSNREFLSPREKRMANSAKK</sequence>
<evidence type="ECO:0000256" key="1">
    <source>
        <dbReference type="SAM" id="Coils"/>
    </source>
</evidence>
<name>A0AAD5U046_9FUNG</name>
<evidence type="ECO:0000313" key="3">
    <source>
        <dbReference type="EMBL" id="KAJ3218941.1"/>
    </source>
</evidence>
<organism evidence="3 4">
    <name type="scientific">Clydaea vesicula</name>
    <dbReference type="NCBI Taxonomy" id="447962"/>
    <lineage>
        <taxon>Eukaryota</taxon>
        <taxon>Fungi</taxon>
        <taxon>Fungi incertae sedis</taxon>
        <taxon>Chytridiomycota</taxon>
        <taxon>Chytridiomycota incertae sedis</taxon>
        <taxon>Chytridiomycetes</taxon>
        <taxon>Lobulomycetales</taxon>
        <taxon>Lobulomycetaceae</taxon>
        <taxon>Clydaea</taxon>
    </lineage>
</organism>
<accession>A0AAD5U046</accession>
<reference evidence="3" key="1">
    <citation type="submission" date="2020-05" db="EMBL/GenBank/DDBJ databases">
        <title>Phylogenomic resolution of chytrid fungi.</title>
        <authorList>
            <person name="Stajich J.E."/>
            <person name="Amses K."/>
            <person name="Simmons R."/>
            <person name="Seto K."/>
            <person name="Myers J."/>
            <person name="Bonds A."/>
            <person name="Quandt C.A."/>
            <person name="Barry K."/>
            <person name="Liu P."/>
            <person name="Grigoriev I."/>
            <person name="Longcore J.E."/>
            <person name="James T.Y."/>
        </authorList>
    </citation>
    <scope>NUCLEOTIDE SEQUENCE</scope>
    <source>
        <strain evidence="3">JEL0476</strain>
    </source>
</reference>